<dbReference type="InterPro" id="IPR011877">
    <property type="entry name" value="Ribokinase"/>
</dbReference>
<keyword evidence="8 9" id="KW-0119">Carbohydrate metabolism</keyword>
<organism evidence="11 12">
    <name type="scientific">Agromyces indicus</name>
    <dbReference type="NCBI Taxonomy" id="758919"/>
    <lineage>
        <taxon>Bacteria</taxon>
        <taxon>Bacillati</taxon>
        <taxon>Actinomycetota</taxon>
        <taxon>Actinomycetes</taxon>
        <taxon>Micrococcales</taxon>
        <taxon>Microbacteriaceae</taxon>
        <taxon>Agromyces</taxon>
    </lineage>
</organism>
<dbReference type="EMBL" id="JAVKGS010000003">
    <property type="protein sequence ID" value="MDR5692994.1"/>
    <property type="molecule type" value="Genomic_DNA"/>
</dbReference>
<protein>
    <recommendedName>
        <fullName evidence="9">Ribokinase</fullName>
        <shortName evidence="9">RK</shortName>
        <ecNumber evidence="9">2.7.1.15</ecNumber>
    </recommendedName>
</protein>
<name>A0ABU1FMJ7_9MICO</name>
<evidence type="ECO:0000313" key="11">
    <source>
        <dbReference type="EMBL" id="MDR5692994.1"/>
    </source>
</evidence>
<dbReference type="HAMAP" id="MF_01987">
    <property type="entry name" value="Ribokinase"/>
    <property type="match status" value="1"/>
</dbReference>
<accession>A0ABU1FMJ7</accession>
<feature type="binding site" evidence="9">
    <location>
        <position position="301"/>
    </location>
    <ligand>
        <name>K(+)</name>
        <dbReference type="ChEBI" id="CHEBI:29103"/>
    </ligand>
</feature>
<feature type="binding site" evidence="9">
    <location>
        <position position="268"/>
    </location>
    <ligand>
        <name>substrate</name>
    </ligand>
</feature>
<evidence type="ECO:0000256" key="6">
    <source>
        <dbReference type="ARBA" id="ARBA00022842"/>
    </source>
</evidence>
<feature type="binding site" evidence="9">
    <location>
        <position position="303"/>
    </location>
    <ligand>
        <name>K(+)</name>
        <dbReference type="ChEBI" id="CHEBI:29103"/>
    </ligand>
</feature>
<comment type="caution">
    <text evidence="9">Lacks conserved residue(s) required for the propagation of feature annotation.</text>
</comment>
<comment type="function">
    <text evidence="9">Catalyzes the phosphorylation of ribose at O-5 in a reaction requiring ATP and magnesium. The resulting D-ribose-5-phosphate can then be used either for sythesis of nucleotides, histidine, and tryptophan, or as a component of the pentose phosphate pathway.</text>
</comment>
<dbReference type="InterPro" id="IPR011611">
    <property type="entry name" value="PfkB_dom"/>
</dbReference>
<feature type="binding site" evidence="9">
    <location>
        <position position="298"/>
    </location>
    <ligand>
        <name>K(+)</name>
        <dbReference type="ChEBI" id="CHEBI:29103"/>
    </ligand>
</feature>
<comment type="activity regulation">
    <text evidence="9">Activated by a monovalent cation that binds near, but not in, the active site. The most likely occupant of the site in vivo is potassium. Ion binding induces a conformational change that may alter substrate affinity.</text>
</comment>
<dbReference type="InterPro" id="IPR029056">
    <property type="entry name" value="Ribokinase-like"/>
</dbReference>
<dbReference type="CDD" id="cd01174">
    <property type="entry name" value="ribokinase"/>
    <property type="match status" value="1"/>
</dbReference>
<keyword evidence="3 9" id="KW-0547">Nucleotide-binding</keyword>
<feature type="binding site" evidence="9">
    <location>
        <position position="264"/>
    </location>
    <ligand>
        <name>K(+)</name>
        <dbReference type="ChEBI" id="CHEBI:29103"/>
    </ligand>
</feature>
<evidence type="ECO:0000256" key="2">
    <source>
        <dbReference type="ARBA" id="ARBA00022723"/>
    </source>
</evidence>
<evidence type="ECO:0000256" key="3">
    <source>
        <dbReference type="ARBA" id="ARBA00022741"/>
    </source>
</evidence>
<dbReference type="InterPro" id="IPR002139">
    <property type="entry name" value="Ribo/fructo_kinase"/>
</dbReference>
<evidence type="ECO:0000259" key="10">
    <source>
        <dbReference type="Pfam" id="PF00294"/>
    </source>
</evidence>
<comment type="caution">
    <text evidence="11">The sequence shown here is derived from an EMBL/GenBank/DDBJ whole genome shotgun (WGS) entry which is preliminary data.</text>
</comment>
<feature type="active site" description="Proton acceptor" evidence="9">
    <location>
        <position position="268"/>
    </location>
</feature>
<dbReference type="PRINTS" id="PR00990">
    <property type="entry name" value="RIBOKINASE"/>
</dbReference>
<evidence type="ECO:0000256" key="8">
    <source>
        <dbReference type="ARBA" id="ARBA00023277"/>
    </source>
</evidence>
<feature type="binding site" evidence="9">
    <location>
        <begin position="267"/>
        <end position="268"/>
    </location>
    <ligand>
        <name>ATP</name>
        <dbReference type="ChEBI" id="CHEBI:30616"/>
    </ligand>
</feature>
<evidence type="ECO:0000256" key="1">
    <source>
        <dbReference type="ARBA" id="ARBA00022679"/>
    </source>
</evidence>
<evidence type="ECO:0000256" key="7">
    <source>
        <dbReference type="ARBA" id="ARBA00022958"/>
    </source>
</evidence>
<comment type="subunit">
    <text evidence="9">Homodimer.</text>
</comment>
<dbReference type="Gene3D" id="3.40.1190.20">
    <property type="match status" value="1"/>
</dbReference>
<feature type="binding site" evidence="9">
    <location>
        <begin position="51"/>
        <end position="55"/>
    </location>
    <ligand>
        <name>substrate</name>
    </ligand>
</feature>
<evidence type="ECO:0000313" key="12">
    <source>
        <dbReference type="Proteomes" id="UP001260072"/>
    </source>
</evidence>
<dbReference type="GO" id="GO:0004747">
    <property type="term" value="F:ribokinase activity"/>
    <property type="evidence" value="ECO:0007669"/>
    <property type="project" value="UniProtKB-EC"/>
</dbReference>
<feature type="binding site" evidence="9">
    <location>
        <position position="307"/>
    </location>
    <ligand>
        <name>K(+)</name>
        <dbReference type="ChEBI" id="CHEBI:29103"/>
    </ligand>
</feature>
<comment type="similarity">
    <text evidence="9">Belongs to the carbohydrate kinase PfkB family. Ribokinase subfamily.</text>
</comment>
<proteinExistence type="inferred from homology"/>
<dbReference type="PANTHER" id="PTHR10584:SF166">
    <property type="entry name" value="RIBOKINASE"/>
    <property type="match status" value="1"/>
</dbReference>
<feature type="binding site" evidence="9">
    <location>
        <position position="262"/>
    </location>
    <ligand>
        <name>K(+)</name>
        <dbReference type="ChEBI" id="CHEBI:29103"/>
    </ligand>
</feature>
<keyword evidence="1 9" id="KW-0808">Transferase</keyword>
<dbReference type="EC" id="2.7.1.15" evidence="9"/>
<keyword evidence="2 9" id="KW-0479">Metal-binding</keyword>
<gene>
    <name evidence="9" type="primary">rbsK</name>
    <name evidence="11" type="ORF">RH861_13055</name>
</gene>
<keyword evidence="7 9" id="KW-0630">Potassium</keyword>
<keyword evidence="4 9" id="KW-0418">Kinase</keyword>
<evidence type="ECO:0000256" key="4">
    <source>
        <dbReference type="ARBA" id="ARBA00022777"/>
    </source>
</evidence>
<keyword evidence="9" id="KW-0963">Cytoplasm</keyword>
<comment type="catalytic activity">
    <reaction evidence="9">
        <text>D-ribose + ATP = D-ribose 5-phosphate + ADP + H(+)</text>
        <dbReference type="Rhea" id="RHEA:13697"/>
        <dbReference type="ChEBI" id="CHEBI:15378"/>
        <dbReference type="ChEBI" id="CHEBI:30616"/>
        <dbReference type="ChEBI" id="CHEBI:47013"/>
        <dbReference type="ChEBI" id="CHEBI:78346"/>
        <dbReference type="ChEBI" id="CHEBI:456216"/>
        <dbReference type="EC" id="2.7.1.15"/>
    </reaction>
</comment>
<reference evidence="12" key="1">
    <citation type="submission" date="2023-07" db="EMBL/GenBank/DDBJ databases">
        <title>Description of three actinobacteria isolated from air of manufacturing shop in a pharmaceutical factory.</title>
        <authorList>
            <person name="Zhang D.-F."/>
        </authorList>
    </citation>
    <scope>NUCLEOTIDE SEQUENCE [LARGE SCALE GENOMIC DNA]</scope>
    <source>
        <strain evidence="12">CCTCC AB 2011122</strain>
    </source>
</reference>
<comment type="subcellular location">
    <subcellularLocation>
        <location evidence="9">Cytoplasm</location>
    </subcellularLocation>
</comment>
<keyword evidence="5 9" id="KW-0067">ATP-binding</keyword>
<dbReference type="PANTHER" id="PTHR10584">
    <property type="entry name" value="SUGAR KINASE"/>
    <property type="match status" value="1"/>
</dbReference>
<keyword evidence="6 9" id="KW-0460">Magnesium</keyword>
<dbReference type="Pfam" id="PF00294">
    <property type="entry name" value="PfkB"/>
    <property type="match status" value="1"/>
</dbReference>
<comment type="pathway">
    <text evidence="9">Carbohydrate metabolism; D-ribose degradation; D-ribose 5-phosphate from beta-D-ribopyranose: step 2/2.</text>
</comment>
<feature type="binding site" evidence="9">
    <location>
        <position position="152"/>
    </location>
    <ligand>
        <name>substrate</name>
    </ligand>
</feature>
<dbReference type="RefSeq" id="WP_310521325.1">
    <property type="nucleotide sequence ID" value="NZ_BAABBS010000001.1"/>
</dbReference>
<sequence length="324" mass="31877">MAEAGPAGGGGRHGAVVVFGSVNVDATSYVADFPRPGETVHSRDFRVALGGKGANQAVAAHLAGAGVELVARLGDDANAEVARAAFARFGLPTDAVGVVPGEPTGIAQITVAESGENTIIVTAGANASFDADAVRSEAARLDGAALVLTQGELPVRSIEAIAAASDAAGVRFVLNLAPPVAVSRSALAVADPLVVNVHEARTLGLGEGLADDASAETWRDAAASVVGALARSIVVTLGDRGAVAADATGSWSVAAPRVAAVDTTGAGDAATGVLAAMLAEGRALPDAVRAAVAAGALAVQGRGTVDSYARRDDVLALADRTEAV</sequence>
<feature type="binding site" evidence="9">
    <location>
        <begin position="23"/>
        <end position="25"/>
    </location>
    <ligand>
        <name>substrate</name>
    </ligand>
</feature>
<dbReference type="Proteomes" id="UP001260072">
    <property type="component" value="Unassembled WGS sequence"/>
</dbReference>
<feature type="binding site" evidence="9">
    <location>
        <begin position="236"/>
        <end position="241"/>
    </location>
    <ligand>
        <name>ATP</name>
        <dbReference type="ChEBI" id="CHEBI:30616"/>
    </ligand>
</feature>
<comment type="cofactor">
    <cofactor evidence="9">
        <name>Mg(2+)</name>
        <dbReference type="ChEBI" id="CHEBI:18420"/>
    </cofactor>
    <text evidence="9">Requires a divalent cation, most likely magnesium in vivo, as an electrophilic catalyst to aid phosphoryl group transfer. It is the chelate of the metal and the nucleotide that is the actual substrate.</text>
</comment>
<feature type="domain" description="Carbohydrate kinase PfkB" evidence="10">
    <location>
        <begin position="16"/>
        <end position="307"/>
    </location>
</feature>
<evidence type="ECO:0000256" key="9">
    <source>
        <dbReference type="HAMAP-Rule" id="MF_01987"/>
    </source>
</evidence>
<feature type="binding site" evidence="9">
    <location>
        <position position="196"/>
    </location>
    <ligand>
        <name>ATP</name>
        <dbReference type="ChEBI" id="CHEBI:30616"/>
    </ligand>
</feature>
<evidence type="ECO:0000256" key="5">
    <source>
        <dbReference type="ARBA" id="ARBA00022840"/>
    </source>
</evidence>
<keyword evidence="12" id="KW-1185">Reference proteome</keyword>
<dbReference type="SUPFAM" id="SSF53613">
    <property type="entry name" value="Ribokinase-like"/>
    <property type="match status" value="1"/>
</dbReference>